<keyword evidence="6 9" id="KW-1133">Transmembrane helix</keyword>
<feature type="domain" description="Tripartite ATP-independent periplasmic transporters DctQ component" evidence="10">
    <location>
        <begin position="23"/>
        <end position="152"/>
    </location>
</feature>
<name>A0A4V6S7A6_9BURK</name>
<sequence>MKALQDLFYRLLGFLLVFALAAMCVMVFGNVVLRYGFNQSLVVSEEMARFFFVWMTFVGAVLTFRENAHIGIETLVQRLSRKGRLVCMFMANIVVMVCGAVFAMGAWEQHDINATMFAPVTGLSLAWVYGIGMFTGAGVFLIALGRVWDVVTGKVTEEEIARFAGEYHNEEIMDAVREVSK</sequence>
<evidence type="ECO:0000256" key="9">
    <source>
        <dbReference type="RuleBase" id="RU369079"/>
    </source>
</evidence>
<evidence type="ECO:0000256" key="8">
    <source>
        <dbReference type="ARBA" id="ARBA00038436"/>
    </source>
</evidence>
<evidence type="ECO:0000256" key="4">
    <source>
        <dbReference type="ARBA" id="ARBA00022519"/>
    </source>
</evidence>
<feature type="transmembrane region" description="Helical" evidence="9">
    <location>
        <begin position="126"/>
        <end position="144"/>
    </location>
</feature>
<comment type="caution">
    <text evidence="11">The sequence shown here is derived from an EMBL/GenBank/DDBJ whole genome shotgun (WGS) entry which is preliminary data.</text>
</comment>
<dbReference type="RefSeq" id="WP_136405281.1">
    <property type="nucleotide sequence ID" value="NZ_SSWX01000003.1"/>
</dbReference>
<keyword evidence="12" id="KW-1185">Reference proteome</keyword>
<accession>A0A4V6S7A6</accession>
<organism evidence="11 12">
    <name type="scientific">Lampropedia aestuarii</name>
    <dbReference type="NCBI Taxonomy" id="2562762"/>
    <lineage>
        <taxon>Bacteria</taxon>
        <taxon>Pseudomonadati</taxon>
        <taxon>Pseudomonadota</taxon>
        <taxon>Betaproteobacteria</taxon>
        <taxon>Burkholderiales</taxon>
        <taxon>Comamonadaceae</taxon>
        <taxon>Lampropedia</taxon>
    </lineage>
</organism>
<gene>
    <name evidence="11" type="ORF">E8K88_03620</name>
</gene>
<evidence type="ECO:0000256" key="6">
    <source>
        <dbReference type="ARBA" id="ARBA00022989"/>
    </source>
</evidence>
<feature type="transmembrane region" description="Helical" evidence="9">
    <location>
        <begin position="47"/>
        <end position="64"/>
    </location>
</feature>
<dbReference type="PANTHER" id="PTHR35011:SF2">
    <property type="entry name" value="2,3-DIKETO-L-GULONATE TRAP TRANSPORTER SMALL PERMEASE PROTEIN YIAM"/>
    <property type="match status" value="1"/>
</dbReference>
<reference evidence="11 12" key="1">
    <citation type="submission" date="2019-04" db="EMBL/GenBank/DDBJ databases">
        <title>Lampropedia sp YIM MLB12 draf genome.</title>
        <authorList>
            <person name="Wang Y.-X."/>
        </authorList>
    </citation>
    <scope>NUCLEOTIDE SEQUENCE [LARGE SCALE GENOMIC DNA]</scope>
    <source>
        <strain evidence="11 12">YIM MLB12</strain>
    </source>
</reference>
<dbReference type="InterPro" id="IPR007387">
    <property type="entry name" value="TRAP_DctQ"/>
</dbReference>
<evidence type="ECO:0000256" key="7">
    <source>
        <dbReference type="ARBA" id="ARBA00023136"/>
    </source>
</evidence>
<evidence type="ECO:0000256" key="1">
    <source>
        <dbReference type="ARBA" id="ARBA00004429"/>
    </source>
</evidence>
<comment type="function">
    <text evidence="9">Part of the tripartite ATP-independent periplasmic (TRAP) transport system.</text>
</comment>
<dbReference type="GO" id="GO:0005886">
    <property type="term" value="C:plasma membrane"/>
    <property type="evidence" value="ECO:0007669"/>
    <property type="project" value="UniProtKB-SubCell"/>
</dbReference>
<comment type="subcellular location">
    <subcellularLocation>
        <location evidence="1 9">Cell inner membrane</location>
        <topology evidence="1 9">Multi-pass membrane protein</topology>
    </subcellularLocation>
</comment>
<dbReference type="InterPro" id="IPR055348">
    <property type="entry name" value="DctQ"/>
</dbReference>
<feature type="transmembrane region" description="Helical" evidence="9">
    <location>
        <begin position="12"/>
        <end position="35"/>
    </location>
</feature>
<comment type="similarity">
    <text evidence="8 9">Belongs to the TRAP transporter small permease family.</text>
</comment>
<proteinExistence type="inferred from homology"/>
<dbReference type="AlphaFoldDB" id="A0A4V6S7A6"/>
<evidence type="ECO:0000256" key="2">
    <source>
        <dbReference type="ARBA" id="ARBA00022448"/>
    </source>
</evidence>
<dbReference type="PANTHER" id="PTHR35011">
    <property type="entry name" value="2,3-DIKETO-L-GULONATE TRAP TRANSPORTER SMALL PERMEASE PROTEIN YIAM"/>
    <property type="match status" value="1"/>
</dbReference>
<dbReference type="Proteomes" id="UP000306236">
    <property type="component" value="Unassembled WGS sequence"/>
</dbReference>
<dbReference type="OrthoDB" id="9791324at2"/>
<keyword evidence="4 9" id="KW-0997">Cell inner membrane</keyword>
<keyword evidence="5 9" id="KW-0812">Transmembrane</keyword>
<feature type="transmembrane region" description="Helical" evidence="9">
    <location>
        <begin position="85"/>
        <end position="106"/>
    </location>
</feature>
<protein>
    <recommendedName>
        <fullName evidence="9">TRAP transporter small permease protein</fullName>
    </recommendedName>
</protein>
<evidence type="ECO:0000259" key="10">
    <source>
        <dbReference type="Pfam" id="PF04290"/>
    </source>
</evidence>
<keyword evidence="7 9" id="KW-0472">Membrane</keyword>
<dbReference type="GO" id="GO:0022857">
    <property type="term" value="F:transmembrane transporter activity"/>
    <property type="evidence" value="ECO:0007669"/>
    <property type="project" value="UniProtKB-UniRule"/>
</dbReference>
<evidence type="ECO:0000313" key="12">
    <source>
        <dbReference type="Proteomes" id="UP000306236"/>
    </source>
</evidence>
<comment type="subunit">
    <text evidence="9">The complex comprises the extracytoplasmic solute receptor protein and the two transmembrane proteins.</text>
</comment>
<keyword evidence="3" id="KW-1003">Cell membrane</keyword>
<evidence type="ECO:0000256" key="5">
    <source>
        <dbReference type="ARBA" id="ARBA00022692"/>
    </source>
</evidence>
<evidence type="ECO:0000256" key="3">
    <source>
        <dbReference type="ARBA" id="ARBA00022475"/>
    </source>
</evidence>
<dbReference type="GO" id="GO:0015740">
    <property type="term" value="P:C4-dicarboxylate transport"/>
    <property type="evidence" value="ECO:0007669"/>
    <property type="project" value="TreeGrafter"/>
</dbReference>
<evidence type="ECO:0000313" key="11">
    <source>
        <dbReference type="EMBL" id="THJ35682.1"/>
    </source>
</evidence>
<dbReference type="Pfam" id="PF04290">
    <property type="entry name" value="DctQ"/>
    <property type="match status" value="1"/>
</dbReference>
<dbReference type="EMBL" id="SSWX01000003">
    <property type="protein sequence ID" value="THJ35682.1"/>
    <property type="molecule type" value="Genomic_DNA"/>
</dbReference>
<keyword evidence="2 9" id="KW-0813">Transport</keyword>